<feature type="signal peptide" evidence="3">
    <location>
        <begin position="1"/>
        <end position="27"/>
    </location>
</feature>
<dbReference type="EMBL" id="JAGTXO010000003">
    <property type="protein sequence ID" value="KAG8468760.1"/>
    <property type="molecule type" value="Genomic_DNA"/>
</dbReference>
<keyword evidence="2" id="KW-0812">Transmembrane</keyword>
<organism evidence="4 5">
    <name type="scientific">Diacronema lutheri</name>
    <name type="common">Unicellular marine alga</name>
    <name type="synonym">Monochrysis lutheri</name>
    <dbReference type="NCBI Taxonomy" id="2081491"/>
    <lineage>
        <taxon>Eukaryota</taxon>
        <taxon>Haptista</taxon>
        <taxon>Haptophyta</taxon>
        <taxon>Pavlovophyceae</taxon>
        <taxon>Pavlovales</taxon>
        <taxon>Pavlovaceae</taxon>
        <taxon>Diacronema</taxon>
    </lineage>
</organism>
<evidence type="ECO:0000256" key="3">
    <source>
        <dbReference type="SAM" id="SignalP"/>
    </source>
</evidence>
<feature type="region of interest" description="Disordered" evidence="1">
    <location>
        <begin position="31"/>
        <end position="68"/>
    </location>
</feature>
<dbReference type="PROSITE" id="PS51257">
    <property type="entry name" value="PROKAR_LIPOPROTEIN"/>
    <property type="match status" value="1"/>
</dbReference>
<feature type="transmembrane region" description="Helical" evidence="2">
    <location>
        <begin position="233"/>
        <end position="254"/>
    </location>
</feature>
<gene>
    <name evidence="4" type="ORF">KFE25_007278</name>
</gene>
<keyword evidence="2" id="KW-1133">Transmembrane helix</keyword>
<dbReference type="Proteomes" id="UP000751190">
    <property type="component" value="Unassembled WGS sequence"/>
</dbReference>
<feature type="compositionally biased region" description="Pro residues" evidence="1">
    <location>
        <begin position="182"/>
        <end position="194"/>
    </location>
</feature>
<name>A0A8J5Y058_DIALT</name>
<protein>
    <submittedName>
        <fullName evidence="4">Uncharacterized protein</fullName>
    </submittedName>
</protein>
<sequence>MAFRITTALALALALALLSGAPAAVSASCCGCDQPSPPPLPPPSPPPPAPPPPPPPSPPPSPPPPSPPPQCCACRSVPSSADALLFNCELSVSVEDFRVNSRRAFMDAIATNLQLSASNLNIVSVSGGSAVVTTRVAFFGGEAVTLPSVSSTLSSLTTTTLNSWLSAGGVSATAVAVSGLQPAPPPPPPSPPSPESRSPSADDDDDDGDGKKAGSGTTAEDVILPGLSASERIIVGVVVGLGVPVVGLAIALLYRWRKKGLGARRVNIEAGQGDAQ</sequence>
<comment type="caution">
    <text evidence="4">The sequence shown here is derived from an EMBL/GenBank/DDBJ whole genome shotgun (WGS) entry which is preliminary data.</text>
</comment>
<evidence type="ECO:0000256" key="2">
    <source>
        <dbReference type="SAM" id="Phobius"/>
    </source>
</evidence>
<feature type="compositionally biased region" description="Pro residues" evidence="1">
    <location>
        <begin position="35"/>
        <end position="68"/>
    </location>
</feature>
<keyword evidence="5" id="KW-1185">Reference proteome</keyword>
<accession>A0A8J5Y058</accession>
<keyword evidence="2" id="KW-0472">Membrane</keyword>
<proteinExistence type="predicted"/>
<dbReference type="PRINTS" id="PR01217">
    <property type="entry name" value="PRICHEXTENSN"/>
</dbReference>
<evidence type="ECO:0000313" key="5">
    <source>
        <dbReference type="Proteomes" id="UP000751190"/>
    </source>
</evidence>
<feature type="chain" id="PRO_5035230801" evidence="3">
    <location>
        <begin position="28"/>
        <end position="276"/>
    </location>
</feature>
<evidence type="ECO:0000313" key="4">
    <source>
        <dbReference type="EMBL" id="KAG8468760.1"/>
    </source>
</evidence>
<keyword evidence="3" id="KW-0732">Signal</keyword>
<dbReference type="AlphaFoldDB" id="A0A8J5Y058"/>
<feature type="region of interest" description="Disordered" evidence="1">
    <location>
        <begin position="178"/>
        <end position="218"/>
    </location>
</feature>
<evidence type="ECO:0000256" key="1">
    <source>
        <dbReference type="SAM" id="MobiDB-lite"/>
    </source>
</evidence>
<reference evidence="4" key="1">
    <citation type="submission" date="2021-05" db="EMBL/GenBank/DDBJ databases">
        <title>The genome of the haptophyte Pavlova lutheri (Diacronema luteri, Pavlovales) - a model for lipid biosynthesis in eukaryotic algae.</title>
        <authorList>
            <person name="Hulatt C.J."/>
            <person name="Posewitz M.C."/>
        </authorList>
    </citation>
    <scope>NUCLEOTIDE SEQUENCE</scope>
    <source>
        <strain evidence="4">NIVA-4/92</strain>
    </source>
</reference>